<proteinExistence type="predicted"/>
<protein>
    <recommendedName>
        <fullName evidence="2">UBP-type domain-containing protein</fullName>
    </recommendedName>
</protein>
<dbReference type="Proteomes" id="UP001443914">
    <property type="component" value="Unassembled WGS sequence"/>
</dbReference>
<dbReference type="SMART" id="SM00290">
    <property type="entry name" value="ZnF_UBP"/>
    <property type="match status" value="1"/>
</dbReference>
<keyword evidence="1" id="KW-0862">Zinc</keyword>
<comment type="caution">
    <text evidence="3">The sequence shown here is derived from an EMBL/GenBank/DDBJ whole genome shotgun (WGS) entry which is preliminary data.</text>
</comment>
<name>A0AAW1KD45_SAPOF</name>
<evidence type="ECO:0000259" key="2">
    <source>
        <dbReference type="PROSITE" id="PS50271"/>
    </source>
</evidence>
<keyword evidence="4" id="KW-1185">Reference proteome</keyword>
<dbReference type="PROSITE" id="PS50271">
    <property type="entry name" value="ZF_UBP"/>
    <property type="match status" value="1"/>
</dbReference>
<organism evidence="3 4">
    <name type="scientific">Saponaria officinalis</name>
    <name type="common">Common soapwort</name>
    <name type="synonym">Lychnis saponaria</name>
    <dbReference type="NCBI Taxonomy" id="3572"/>
    <lineage>
        <taxon>Eukaryota</taxon>
        <taxon>Viridiplantae</taxon>
        <taxon>Streptophyta</taxon>
        <taxon>Embryophyta</taxon>
        <taxon>Tracheophyta</taxon>
        <taxon>Spermatophyta</taxon>
        <taxon>Magnoliopsida</taxon>
        <taxon>eudicotyledons</taxon>
        <taxon>Gunneridae</taxon>
        <taxon>Pentapetalae</taxon>
        <taxon>Caryophyllales</taxon>
        <taxon>Caryophyllaceae</taxon>
        <taxon>Caryophylleae</taxon>
        <taxon>Saponaria</taxon>
    </lineage>
</organism>
<dbReference type="PANTHER" id="PTHR47665:SF1">
    <property type="entry name" value="HISTONE DEACETYLASE-LIKE PROTEIN"/>
    <property type="match status" value="1"/>
</dbReference>
<feature type="domain" description="UBP-type" evidence="2">
    <location>
        <begin position="38"/>
        <end position="138"/>
    </location>
</feature>
<reference evidence="3" key="1">
    <citation type="submission" date="2024-03" db="EMBL/GenBank/DDBJ databases">
        <title>WGS assembly of Saponaria officinalis var. Norfolk2.</title>
        <authorList>
            <person name="Jenkins J."/>
            <person name="Shu S."/>
            <person name="Grimwood J."/>
            <person name="Barry K."/>
            <person name="Goodstein D."/>
            <person name="Schmutz J."/>
            <person name="Leebens-Mack J."/>
            <person name="Osbourn A."/>
        </authorList>
    </citation>
    <scope>NUCLEOTIDE SEQUENCE [LARGE SCALE GENOMIC DNA]</scope>
    <source>
        <strain evidence="3">JIC</strain>
    </source>
</reference>
<dbReference type="InterPro" id="IPR001607">
    <property type="entry name" value="Znf_UBP"/>
</dbReference>
<keyword evidence="1" id="KW-0863">Zinc-finger</keyword>
<dbReference type="Pfam" id="PF02148">
    <property type="entry name" value="zf-UBP"/>
    <property type="match status" value="1"/>
</dbReference>
<keyword evidence="1" id="KW-0479">Metal-binding</keyword>
<accession>A0AAW1KD45</accession>
<dbReference type="EMBL" id="JBDFQZ010000006">
    <property type="protein sequence ID" value="KAK9715841.1"/>
    <property type="molecule type" value="Genomic_DNA"/>
</dbReference>
<sequence length="163" mass="18620">MCNSVFFLVCYGARNQPFEEEDWEKLCGGGSGWVEPKTWCDHLASLSSDLRHIPTPDTPCFRCDHPAENWSCLSCKDVLCSRFINKHMLEHYEQKEHCLALSYSDLSVWCFNCEAYLDAQLMPQLRPAYETAYLLKFGELPPVRSIECMSLEDVGFGNSSSQS</sequence>
<evidence type="ECO:0000256" key="1">
    <source>
        <dbReference type="PROSITE-ProRule" id="PRU00502"/>
    </source>
</evidence>
<dbReference type="InterPro" id="IPR013083">
    <property type="entry name" value="Znf_RING/FYVE/PHD"/>
</dbReference>
<dbReference type="PANTHER" id="PTHR47665">
    <property type="entry name" value="HISTONE DEACETYLASE-LIKE PROTEIN"/>
    <property type="match status" value="1"/>
</dbReference>
<dbReference type="GO" id="GO:0008270">
    <property type="term" value="F:zinc ion binding"/>
    <property type="evidence" value="ECO:0007669"/>
    <property type="project" value="UniProtKB-KW"/>
</dbReference>
<gene>
    <name evidence="3" type="ORF">RND81_06G193100</name>
</gene>
<evidence type="ECO:0000313" key="4">
    <source>
        <dbReference type="Proteomes" id="UP001443914"/>
    </source>
</evidence>
<dbReference type="Gene3D" id="3.30.40.10">
    <property type="entry name" value="Zinc/RING finger domain, C3HC4 (zinc finger)"/>
    <property type="match status" value="1"/>
</dbReference>
<evidence type="ECO:0000313" key="3">
    <source>
        <dbReference type="EMBL" id="KAK9715841.1"/>
    </source>
</evidence>
<dbReference type="SUPFAM" id="SSF57850">
    <property type="entry name" value="RING/U-box"/>
    <property type="match status" value="1"/>
</dbReference>
<dbReference type="AlphaFoldDB" id="A0AAW1KD45"/>